<sequence>MGQKGGRIIALSKEGDKRRCWKAVDSGLLFTPPTGKSALSFICLGVTLVSIDLLPIYNRSTFVENASGAAVASA</sequence>
<keyword evidence="2" id="KW-1185">Reference proteome</keyword>
<name>A0A1U7JLD6_9HYPH</name>
<comment type="caution">
    <text evidence="1">The sequence shown here is derived from an EMBL/GenBank/DDBJ whole genome shotgun (WGS) entry which is preliminary data.</text>
</comment>
<reference evidence="1 2" key="1">
    <citation type="submission" date="2016-03" db="EMBL/GenBank/DDBJ databases">
        <title>Genome sequence of Nesiotobacter sp. nov., a moderately halophilic alphaproteobacterium isolated from the Yellow Sea, China.</title>
        <authorList>
            <person name="Zhang G."/>
            <person name="Zhang R."/>
        </authorList>
    </citation>
    <scope>NUCLEOTIDE SEQUENCE [LARGE SCALE GENOMIC DNA]</scope>
    <source>
        <strain evidence="1 2">WB1-6</strain>
    </source>
</reference>
<dbReference type="AlphaFoldDB" id="A0A1U7JLD6"/>
<organism evidence="1 2">
    <name type="scientific">Pseudovibrio exalbescens</name>
    <dbReference type="NCBI Taxonomy" id="197461"/>
    <lineage>
        <taxon>Bacteria</taxon>
        <taxon>Pseudomonadati</taxon>
        <taxon>Pseudomonadota</taxon>
        <taxon>Alphaproteobacteria</taxon>
        <taxon>Hyphomicrobiales</taxon>
        <taxon>Stappiaceae</taxon>
        <taxon>Pseudovibrio</taxon>
    </lineage>
</organism>
<gene>
    <name evidence="1" type="ORF">A3843_04210</name>
</gene>
<evidence type="ECO:0000313" key="2">
    <source>
        <dbReference type="Proteomes" id="UP000185783"/>
    </source>
</evidence>
<dbReference type="Proteomes" id="UP000185783">
    <property type="component" value="Unassembled WGS sequence"/>
</dbReference>
<evidence type="ECO:0000313" key="1">
    <source>
        <dbReference type="EMBL" id="OKL45525.1"/>
    </source>
</evidence>
<dbReference type="EMBL" id="LVVZ01000005">
    <property type="protein sequence ID" value="OKL45525.1"/>
    <property type="molecule type" value="Genomic_DNA"/>
</dbReference>
<protein>
    <submittedName>
        <fullName evidence="1">Uncharacterized protein</fullName>
    </submittedName>
</protein>
<proteinExistence type="predicted"/>
<accession>A0A1U7JLD6</accession>
<dbReference type="STRING" id="197461.A3843_04210"/>